<feature type="compositionally biased region" description="Polar residues" evidence="1">
    <location>
        <begin position="287"/>
        <end position="297"/>
    </location>
</feature>
<proteinExistence type="predicted"/>
<evidence type="ECO:0000313" key="3">
    <source>
        <dbReference type="Proteomes" id="UP000770661"/>
    </source>
</evidence>
<feature type="compositionally biased region" description="Pro residues" evidence="1">
    <location>
        <begin position="42"/>
        <end position="53"/>
    </location>
</feature>
<gene>
    <name evidence="2" type="ORF">GWK47_037112</name>
</gene>
<feature type="region of interest" description="Disordered" evidence="1">
    <location>
        <begin position="18"/>
        <end position="147"/>
    </location>
</feature>
<dbReference type="EMBL" id="JACEEZ010004746">
    <property type="protein sequence ID" value="KAG0726182.1"/>
    <property type="molecule type" value="Genomic_DNA"/>
</dbReference>
<accession>A0A8J5D1K1</accession>
<evidence type="ECO:0000313" key="2">
    <source>
        <dbReference type="EMBL" id="KAG0726182.1"/>
    </source>
</evidence>
<dbReference type="Proteomes" id="UP000770661">
    <property type="component" value="Unassembled WGS sequence"/>
</dbReference>
<feature type="compositionally biased region" description="Basic residues" evidence="1">
    <location>
        <begin position="314"/>
        <end position="334"/>
    </location>
</feature>
<reference evidence="2" key="1">
    <citation type="submission" date="2020-07" db="EMBL/GenBank/DDBJ databases">
        <title>The High-quality genome of the commercially important snow crab, Chionoecetes opilio.</title>
        <authorList>
            <person name="Jeong J.-H."/>
            <person name="Ryu S."/>
        </authorList>
    </citation>
    <scope>NUCLEOTIDE SEQUENCE</scope>
    <source>
        <strain evidence="2">MADBK_172401_WGS</strain>
        <tissue evidence="2">Digestive gland</tissue>
    </source>
</reference>
<evidence type="ECO:0000256" key="1">
    <source>
        <dbReference type="SAM" id="MobiDB-lite"/>
    </source>
</evidence>
<dbReference type="AlphaFoldDB" id="A0A8J5D1K1"/>
<protein>
    <submittedName>
        <fullName evidence="2">Uncharacterized protein</fullName>
    </submittedName>
</protein>
<organism evidence="2 3">
    <name type="scientific">Chionoecetes opilio</name>
    <name type="common">Atlantic snow crab</name>
    <name type="synonym">Cancer opilio</name>
    <dbReference type="NCBI Taxonomy" id="41210"/>
    <lineage>
        <taxon>Eukaryota</taxon>
        <taxon>Metazoa</taxon>
        <taxon>Ecdysozoa</taxon>
        <taxon>Arthropoda</taxon>
        <taxon>Crustacea</taxon>
        <taxon>Multicrustacea</taxon>
        <taxon>Malacostraca</taxon>
        <taxon>Eumalacostraca</taxon>
        <taxon>Eucarida</taxon>
        <taxon>Decapoda</taxon>
        <taxon>Pleocyemata</taxon>
        <taxon>Brachyura</taxon>
        <taxon>Eubrachyura</taxon>
        <taxon>Majoidea</taxon>
        <taxon>Majidae</taxon>
        <taxon>Chionoecetes</taxon>
    </lineage>
</organism>
<comment type="caution">
    <text evidence="2">The sequence shown here is derived from an EMBL/GenBank/DDBJ whole genome shotgun (WGS) entry which is preliminary data.</text>
</comment>
<sequence length="356" mass="36239">MWGLASAGVFSGPGGPMGLGGRPFNQHTPFGHCGGMSGPSGSAPPRPGPPTHTPPRGGGHRGFTARGSSAQIPSSHTPLHKALTTPLEAVREAGGELRGSTSSSPGNVVGEGKKGGTSCRTDGVTPTHARSSGPAGGAPCSPRSTRLGWQALPPGGRGRFQPLPKPQGAHQVRPISLSLRLNTGKRCSCAAVARGSLHPTCLGSPAVGTADSLPTLRLRPTTAPKGTVSSTLRKRSSWPVLPILAPSRGRGPWEDCRLVEDTPTVGPESVPGGPKNPLMGNGERDPQGSSARSCSTSDGGGWPPALPAGTLLSVRRRPGPRCHRAGGRLCKTQRSRPLTAVRGLGPKIRAAEVPGA</sequence>
<name>A0A8J5D1K1_CHIOP</name>
<feature type="region of interest" description="Disordered" evidence="1">
    <location>
        <begin position="252"/>
        <end position="356"/>
    </location>
</feature>
<keyword evidence="3" id="KW-1185">Reference proteome</keyword>
<feature type="compositionally biased region" description="Polar residues" evidence="1">
    <location>
        <begin position="66"/>
        <end position="77"/>
    </location>
</feature>